<dbReference type="AlphaFoldDB" id="A0A8H7GX81"/>
<name>A0A8H7GX81_9ASCO</name>
<reference evidence="1" key="1">
    <citation type="submission" date="2020-10" db="EMBL/GenBank/DDBJ databases">
        <title>The Whole-Genome Sequence of Metschnikowia persimmonesis, a Novel Endophytic Yeast Species Isolated from Medicinal Plant Diospyros kaki Thumb.</title>
        <authorList>
            <person name="Rahmat E."/>
            <person name="Kang Y."/>
        </authorList>
    </citation>
    <scope>NUCLEOTIDE SEQUENCE</scope>
    <source>
        <strain evidence="1">KIOM G15050</strain>
    </source>
</reference>
<organism evidence="1 2">
    <name type="scientific">Metschnikowia pulcherrima</name>
    <dbReference type="NCBI Taxonomy" id="27326"/>
    <lineage>
        <taxon>Eukaryota</taxon>
        <taxon>Fungi</taxon>
        <taxon>Dikarya</taxon>
        <taxon>Ascomycota</taxon>
        <taxon>Saccharomycotina</taxon>
        <taxon>Pichiomycetes</taxon>
        <taxon>Metschnikowiaceae</taxon>
        <taxon>Metschnikowia</taxon>
    </lineage>
</organism>
<protein>
    <submittedName>
        <fullName evidence="1">Uncharacterized protein</fullName>
    </submittedName>
</protein>
<dbReference type="SUPFAM" id="SSF50630">
    <property type="entry name" value="Acid proteases"/>
    <property type="match status" value="1"/>
</dbReference>
<dbReference type="InterPro" id="IPR021109">
    <property type="entry name" value="Peptidase_aspartic_dom_sf"/>
</dbReference>
<dbReference type="Proteomes" id="UP000649328">
    <property type="component" value="Unassembled WGS sequence"/>
</dbReference>
<comment type="caution">
    <text evidence="1">The sequence shown here is derived from an EMBL/GenBank/DDBJ whole genome shotgun (WGS) entry which is preliminary data.</text>
</comment>
<proteinExistence type="predicted"/>
<accession>A0A8H7GX81</accession>
<keyword evidence="2" id="KW-1185">Reference proteome</keyword>
<dbReference type="Gene3D" id="2.40.70.10">
    <property type="entry name" value="Acid Proteases"/>
    <property type="match status" value="1"/>
</dbReference>
<evidence type="ECO:0000313" key="2">
    <source>
        <dbReference type="Proteomes" id="UP000649328"/>
    </source>
</evidence>
<evidence type="ECO:0000313" key="1">
    <source>
        <dbReference type="EMBL" id="KAF8004219.1"/>
    </source>
</evidence>
<dbReference type="Pfam" id="PF13650">
    <property type="entry name" value="Asp_protease_2"/>
    <property type="match status" value="1"/>
</dbReference>
<dbReference type="OrthoDB" id="5428705at2759"/>
<gene>
    <name evidence="1" type="ORF">HF325_001667</name>
</gene>
<sequence length="221" mass="24787">MKRQKFATVPTKVSSLILLNVTINQVTEIQALIDCGATADFIDARLVKELQLEEYTLETAGRTALATKGMTVPITSEVTLEMHCNGTMMRRGFIVYPDLYESMVFGTPFMQDFAGLLNFSTREFNGLPLNNRVPQDLSHAKVMPVTQIGATHLARSCKYKKNDVFTHAIRLNRMMLTTTEIGPARSTLFSFKSSAGRTPILLSFTEFSATRKKFNLNFRNS</sequence>
<dbReference type="EMBL" id="JACBPP010000002">
    <property type="protein sequence ID" value="KAF8004219.1"/>
    <property type="molecule type" value="Genomic_DNA"/>
</dbReference>
<dbReference type="CDD" id="cd00303">
    <property type="entry name" value="retropepsin_like"/>
    <property type="match status" value="1"/>
</dbReference>